<name>A0A225WN58_9STRA</name>
<protein>
    <submittedName>
        <fullName evidence="2">Uncharacterized protein</fullName>
    </submittedName>
</protein>
<dbReference type="OrthoDB" id="127875at2759"/>
<evidence type="ECO:0000313" key="2">
    <source>
        <dbReference type="EMBL" id="OWZ18698.1"/>
    </source>
</evidence>
<reference evidence="3" key="1">
    <citation type="submission" date="2017-03" db="EMBL/GenBank/DDBJ databases">
        <title>Phytopthora megakarya and P. palmivora, two closely related causual agents of cacao black pod achieved similar genome size and gene model numbers by different mechanisms.</title>
        <authorList>
            <person name="Ali S."/>
            <person name="Shao J."/>
            <person name="Larry D.J."/>
            <person name="Kronmiller B."/>
            <person name="Shen D."/>
            <person name="Strem M.D."/>
            <person name="Melnick R.L."/>
            <person name="Guiltinan M.J."/>
            <person name="Tyler B.M."/>
            <person name="Meinhardt L.W."/>
            <person name="Bailey B.A."/>
        </authorList>
    </citation>
    <scope>NUCLEOTIDE SEQUENCE [LARGE SCALE GENOMIC DNA]</scope>
    <source>
        <strain evidence="3">zdho120</strain>
    </source>
</reference>
<evidence type="ECO:0000256" key="1">
    <source>
        <dbReference type="SAM" id="MobiDB-lite"/>
    </source>
</evidence>
<gene>
    <name evidence="2" type="ORF">PHMEG_0007177</name>
</gene>
<organism evidence="2 3">
    <name type="scientific">Phytophthora megakarya</name>
    <dbReference type="NCBI Taxonomy" id="4795"/>
    <lineage>
        <taxon>Eukaryota</taxon>
        <taxon>Sar</taxon>
        <taxon>Stramenopiles</taxon>
        <taxon>Oomycota</taxon>
        <taxon>Peronosporomycetes</taxon>
        <taxon>Peronosporales</taxon>
        <taxon>Peronosporaceae</taxon>
        <taxon>Phytophthora</taxon>
    </lineage>
</organism>
<dbReference type="AlphaFoldDB" id="A0A225WN58"/>
<comment type="caution">
    <text evidence="2">The sequence shown here is derived from an EMBL/GenBank/DDBJ whole genome shotgun (WGS) entry which is preliminary data.</text>
</comment>
<evidence type="ECO:0000313" key="3">
    <source>
        <dbReference type="Proteomes" id="UP000198211"/>
    </source>
</evidence>
<feature type="region of interest" description="Disordered" evidence="1">
    <location>
        <begin position="82"/>
        <end position="108"/>
    </location>
</feature>
<dbReference type="STRING" id="4795.A0A225WN58"/>
<sequence length="220" mass="24099">MMEALEMHWRNTCQRKELTKAPASSAPTAVTKEELKREFGISSSGSDDGDQLEEKTPIEAAGCSSSAADAPRIRLNPKTRWVGAHGRRRSHRQPEKCPTGNGSSRQRVGGRKLFGATENKNLKFKQMKNSVTTNGPFYILPPTLLAACQKYIPLSNTAVSAIEVKASQDTSAGRATGNNSTMKEVVLIKVVGNYTREQIELSTSVQNLREVVQLGLDMHE</sequence>
<accession>A0A225WN58</accession>
<dbReference type="EMBL" id="NBNE01000551">
    <property type="protein sequence ID" value="OWZ18698.1"/>
    <property type="molecule type" value="Genomic_DNA"/>
</dbReference>
<dbReference type="Proteomes" id="UP000198211">
    <property type="component" value="Unassembled WGS sequence"/>
</dbReference>
<keyword evidence="3" id="KW-1185">Reference proteome</keyword>
<proteinExistence type="predicted"/>
<feature type="region of interest" description="Disordered" evidence="1">
    <location>
        <begin position="16"/>
        <end position="54"/>
    </location>
</feature>